<feature type="transmembrane region" description="Helical" evidence="1">
    <location>
        <begin position="265"/>
        <end position="283"/>
    </location>
</feature>
<evidence type="ECO:0000313" key="2">
    <source>
        <dbReference type="EMBL" id="KHN80190.1"/>
    </source>
</evidence>
<sequence length="302" mass="35417">MSQRQLRSSSQEMRAFNQQISTNGIANRNNSSSTSNIPRSFLTCVLELSQADNQWKSRFCEDERSSADTDDLNAVGRNTHCVTRGLSIVLNILRLLCFYPRCSAERKKRFRNRWICLFVIRVHTHQRLLDSMDTTELCFRSAFSRSPPLRYYSFVFAFIILFAFMIPFTLRVFEFYCTEETLVEPLSAFEFRSEAIRERLNRKVRFTLAWASLQTRQILSAVLTIIPNEDADLDRFQISCFVHKMSTQYMWGMTVWRAFPLERTTFFTLVSVIITYSFLLLKLKDNPAVSPIRRNLLTNSTY</sequence>
<reference evidence="2 3" key="1">
    <citation type="submission" date="2014-11" db="EMBL/GenBank/DDBJ databases">
        <title>Genetic blueprint of the zoonotic pathogen Toxocara canis.</title>
        <authorList>
            <person name="Zhu X.-Q."/>
            <person name="Korhonen P.K."/>
            <person name="Cai H."/>
            <person name="Young N.D."/>
            <person name="Nejsum P."/>
            <person name="von Samson-Himmelstjerna G."/>
            <person name="Boag P.R."/>
            <person name="Tan P."/>
            <person name="Li Q."/>
            <person name="Min J."/>
            <person name="Yang Y."/>
            <person name="Wang X."/>
            <person name="Fang X."/>
            <person name="Hall R.S."/>
            <person name="Hofmann A."/>
            <person name="Sternberg P.W."/>
            <person name="Jex A.R."/>
            <person name="Gasser R.B."/>
        </authorList>
    </citation>
    <scope>NUCLEOTIDE SEQUENCE [LARGE SCALE GENOMIC DNA]</scope>
    <source>
        <strain evidence="2">PN_DK_2014</strain>
    </source>
</reference>
<evidence type="ECO:0000313" key="3">
    <source>
        <dbReference type="Proteomes" id="UP000031036"/>
    </source>
</evidence>
<keyword evidence="1" id="KW-0472">Membrane</keyword>
<name>A0A0B2VGV2_TOXCA</name>
<comment type="caution">
    <text evidence="2">The sequence shown here is derived from an EMBL/GenBank/DDBJ whole genome shotgun (WGS) entry which is preliminary data.</text>
</comment>
<dbReference type="EMBL" id="JPKZ01001758">
    <property type="protein sequence ID" value="KHN80190.1"/>
    <property type="molecule type" value="Genomic_DNA"/>
</dbReference>
<accession>A0A0B2VGV2</accession>
<feature type="transmembrane region" description="Helical" evidence="1">
    <location>
        <begin position="149"/>
        <end position="170"/>
    </location>
</feature>
<dbReference type="OrthoDB" id="5782746at2759"/>
<keyword evidence="3" id="KW-1185">Reference proteome</keyword>
<keyword evidence="1" id="KW-1133">Transmembrane helix</keyword>
<dbReference type="AlphaFoldDB" id="A0A0B2VGV2"/>
<protein>
    <submittedName>
        <fullName evidence="2">Uncharacterized protein</fullName>
    </submittedName>
</protein>
<gene>
    <name evidence="2" type="ORF">Tcan_16975</name>
</gene>
<organism evidence="2 3">
    <name type="scientific">Toxocara canis</name>
    <name type="common">Canine roundworm</name>
    <dbReference type="NCBI Taxonomy" id="6265"/>
    <lineage>
        <taxon>Eukaryota</taxon>
        <taxon>Metazoa</taxon>
        <taxon>Ecdysozoa</taxon>
        <taxon>Nematoda</taxon>
        <taxon>Chromadorea</taxon>
        <taxon>Rhabditida</taxon>
        <taxon>Spirurina</taxon>
        <taxon>Ascaridomorpha</taxon>
        <taxon>Ascaridoidea</taxon>
        <taxon>Toxocaridae</taxon>
        <taxon>Toxocara</taxon>
    </lineage>
</organism>
<dbReference type="Proteomes" id="UP000031036">
    <property type="component" value="Unassembled WGS sequence"/>
</dbReference>
<proteinExistence type="predicted"/>
<evidence type="ECO:0000256" key="1">
    <source>
        <dbReference type="SAM" id="Phobius"/>
    </source>
</evidence>
<keyword evidence="1" id="KW-0812">Transmembrane</keyword>